<evidence type="ECO:0008006" key="3">
    <source>
        <dbReference type="Google" id="ProtNLM"/>
    </source>
</evidence>
<protein>
    <recommendedName>
        <fullName evidence="3">Peptidase M48 domain-containing protein</fullName>
    </recommendedName>
</protein>
<dbReference type="Proteomes" id="UP000095658">
    <property type="component" value="Unassembled WGS sequence"/>
</dbReference>
<sequence>MEKAPLPAVIKHLLDLSGSTAAVEIHHSAGGQTIAGGKYSLAKHKITLYWDGIEEQCRLLYGSLKPFDQHLAAVFAHELGHAEDSELNTLADQLDQTNDPLQRKRIALRIETNAWNYAIRLLQERDSEFLQFLMYISLEPYHDGDAA</sequence>
<name>A0A1E7DK92_9BACI</name>
<accession>A0A1E7DK92</accession>
<proteinExistence type="predicted"/>
<organism evidence="1 2">
    <name type="scientific">Domibacillus iocasae</name>
    <dbReference type="NCBI Taxonomy" id="1714016"/>
    <lineage>
        <taxon>Bacteria</taxon>
        <taxon>Bacillati</taxon>
        <taxon>Bacillota</taxon>
        <taxon>Bacilli</taxon>
        <taxon>Bacillales</taxon>
        <taxon>Bacillaceae</taxon>
        <taxon>Domibacillus</taxon>
    </lineage>
</organism>
<keyword evidence="2" id="KW-1185">Reference proteome</keyword>
<evidence type="ECO:0000313" key="1">
    <source>
        <dbReference type="EMBL" id="OES43507.1"/>
    </source>
</evidence>
<dbReference type="EMBL" id="MAMP01000025">
    <property type="protein sequence ID" value="OES43507.1"/>
    <property type="molecule type" value="Genomic_DNA"/>
</dbReference>
<evidence type="ECO:0000313" key="2">
    <source>
        <dbReference type="Proteomes" id="UP000095658"/>
    </source>
</evidence>
<comment type="caution">
    <text evidence="1">The sequence shown here is derived from an EMBL/GenBank/DDBJ whole genome shotgun (WGS) entry which is preliminary data.</text>
</comment>
<gene>
    <name evidence="1" type="ORF">BA724_13260</name>
</gene>
<dbReference type="AlphaFoldDB" id="A0A1E7DK92"/>
<reference evidence="1 2" key="1">
    <citation type="submission" date="2016-06" db="EMBL/GenBank/DDBJ databases">
        <title>Domibacillus iocasae genome sequencing.</title>
        <authorList>
            <person name="Verma A."/>
            <person name="Pal Y."/>
            <person name="Ojha A.K."/>
            <person name="Krishnamurthi S."/>
        </authorList>
    </citation>
    <scope>NUCLEOTIDE SEQUENCE [LARGE SCALE GENOMIC DNA]</scope>
    <source>
        <strain evidence="1 2">DSM 29979</strain>
    </source>
</reference>